<dbReference type="PRINTS" id="PR00111">
    <property type="entry name" value="ABHYDROLASE"/>
</dbReference>
<dbReference type="InterPro" id="IPR029058">
    <property type="entry name" value="AB_hydrolase_fold"/>
</dbReference>
<organism evidence="2 3">
    <name type="scientific">Nocardia terrae</name>
    <dbReference type="NCBI Taxonomy" id="2675851"/>
    <lineage>
        <taxon>Bacteria</taxon>
        <taxon>Bacillati</taxon>
        <taxon>Actinomycetota</taxon>
        <taxon>Actinomycetes</taxon>
        <taxon>Mycobacteriales</taxon>
        <taxon>Nocardiaceae</taxon>
        <taxon>Nocardia</taxon>
    </lineage>
</organism>
<keyword evidence="2" id="KW-0378">Hydrolase</keyword>
<dbReference type="PANTHER" id="PTHR43433">
    <property type="entry name" value="HYDROLASE, ALPHA/BETA FOLD FAMILY PROTEIN"/>
    <property type="match status" value="1"/>
</dbReference>
<dbReference type="AlphaFoldDB" id="A0A7K1V7F3"/>
<gene>
    <name evidence="2" type="ORF">GPX89_35785</name>
</gene>
<name>A0A7K1V7F3_9NOCA</name>
<dbReference type="InterPro" id="IPR050471">
    <property type="entry name" value="AB_hydrolase"/>
</dbReference>
<dbReference type="GO" id="GO:0016787">
    <property type="term" value="F:hydrolase activity"/>
    <property type="evidence" value="ECO:0007669"/>
    <property type="project" value="UniProtKB-KW"/>
</dbReference>
<evidence type="ECO:0000313" key="2">
    <source>
        <dbReference type="EMBL" id="MVU82580.1"/>
    </source>
</evidence>
<reference evidence="2 3" key="1">
    <citation type="submission" date="2019-12" db="EMBL/GenBank/DDBJ databases">
        <title>Nocardia sp. nov. ET3-3 isolated from soil.</title>
        <authorList>
            <person name="Kanchanasin P."/>
            <person name="Tanasupawat S."/>
            <person name="Yuki M."/>
            <person name="Kudo T."/>
        </authorList>
    </citation>
    <scope>NUCLEOTIDE SEQUENCE [LARGE SCALE GENOMIC DNA]</scope>
    <source>
        <strain evidence="2 3">ET3-3</strain>
    </source>
</reference>
<dbReference type="InterPro" id="IPR000073">
    <property type="entry name" value="AB_hydrolase_1"/>
</dbReference>
<accession>A0A7K1V7F3</accession>
<dbReference type="SUPFAM" id="SSF53474">
    <property type="entry name" value="alpha/beta-Hydrolases"/>
    <property type="match status" value="1"/>
</dbReference>
<dbReference type="Proteomes" id="UP000466794">
    <property type="component" value="Unassembled WGS sequence"/>
</dbReference>
<dbReference type="PANTHER" id="PTHR43433:SF10">
    <property type="entry name" value="AB HYDROLASE-1 DOMAIN-CONTAINING PROTEIN"/>
    <property type="match status" value="1"/>
</dbReference>
<evidence type="ECO:0000313" key="3">
    <source>
        <dbReference type="Proteomes" id="UP000466794"/>
    </source>
</evidence>
<keyword evidence="3" id="KW-1185">Reference proteome</keyword>
<dbReference type="Pfam" id="PF00561">
    <property type="entry name" value="Abhydrolase_1"/>
    <property type="match status" value="1"/>
</dbReference>
<protein>
    <submittedName>
        <fullName evidence="2">Alpha/beta fold hydrolase</fullName>
    </submittedName>
</protein>
<evidence type="ECO:0000259" key="1">
    <source>
        <dbReference type="Pfam" id="PF00561"/>
    </source>
</evidence>
<proteinExistence type="predicted"/>
<sequence length="348" mass="37117">MAAIRGDRAGLRLLPTACGNPDHTGRSARAALTAQRLERRCLTCWRPVSPRLTGVSAAASRTIALPHCRVSYAEYGADHGTPVLYCHGVPGTHLEGEAFDEAGAAAGRRILAVDRPGMAESSLPAGERVVDWVDTVAALADRLELDRFAVIGVSGGGPFALAIAARLPDRVTGVALVSAPAPPGEQADAAELDPVARRRRRGLNVLRRVPFLVHPMAMEMSLVIRRQKGVAGLVAQMAPVDRDRVEGDPDLTAKLEANLRRSFEQGSRGFATDIRLVFTRDWGFTLAEVTVPVQIWHGDADGNVPVDDAHRLAAALPHGELHLVDGAGHLLFVDRPADILASLGTDRS</sequence>
<dbReference type="Gene3D" id="3.40.50.1820">
    <property type="entry name" value="alpha/beta hydrolase"/>
    <property type="match status" value="1"/>
</dbReference>
<feature type="domain" description="AB hydrolase-1" evidence="1">
    <location>
        <begin position="82"/>
        <end position="336"/>
    </location>
</feature>
<dbReference type="EMBL" id="WRPP01000010">
    <property type="protein sequence ID" value="MVU82580.1"/>
    <property type="molecule type" value="Genomic_DNA"/>
</dbReference>
<comment type="caution">
    <text evidence="2">The sequence shown here is derived from an EMBL/GenBank/DDBJ whole genome shotgun (WGS) entry which is preliminary data.</text>
</comment>